<keyword evidence="3" id="KW-0645">Protease</keyword>
<feature type="compositionally biased region" description="Basic residues" evidence="6">
    <location>
        <begin position="908"/>
        <end position="918"/>
    </location>
</feature>
<evidence type="ECO:0000313" key="8">
    <source>
        <dbReference type="EMBL" id="QRD05143.1"/>
    </source>
</evidence>
<feature type="region of interest" description="Disordered" evidence="6">
    <location>
        <begin position="354"/>
        <end position="434"/>
    </location>
</feature>
<feature type="compositionally biased region" description="Basic and acidic residues" evidence="6">
    <location>
        <begin position="1250"/>
        <end position="1266"/>
    </location>
</feature>
<feature type="compositionally biased region" description="Basic and acidic residues" evidence="6">
    <location>
        <begin position="364"/>
        <end position="381"/>
    </location>
</feature>
<feature type="region of interest" description="Disordered" evidence="6">
    <location>
        <begin position="1366"/>
        <end position="1409"/>
    </location>
</feature>
<dbReference type="Gene3D" id="3.40.395.10">
    <property type="entry name" value="Adenoviral Proteinase, Chain A"/>
    <property type="match status" value="1"/>
</dbReference>
<dbReference type="GO" id="GO:0006508">
    <property type="term" value="P:proteolysis"/>
    <property type="evidence" value="ECO:0007669"/>
    <property type="project" value="UniProtKB-KW"/>
</dbReference>
<sequence>MSIFSQIARFVAGDSTEQANDTNDGSLPSNPFSPPSPAASRPAPTAPIDLTSPTRGSRSSGRRDTQTKTARSSLLKNSRSEDEKRLVGDFHVPADSVSAPDPGSYFQKKAMTKPASNHSHKPMDTLYDRPGAAKPKVYGKSTRRPGPSIGKSQGQGQLAFLEKWSPGTASRKSSIRSEQDTCLAQPSPSKRRKIAGNEVIDLSADVDDDIPDAIHSQAPITPARPQNGLPCSSHSTRSRHSVGSDRTVVERQSGSQPKNEFQFIEKQMQSGRSKSKKHGTSEKQRRLSYGHSESGSATPGPQGTPVLVRDDETEPSRDSRRRSIFNGFEQGVSNRALAEQNVPDKARATVSHHFPNARINESTATHERPVNGQRSHSDRKSLGTFRRNYKTVNSEPISDDELAMDASQPQPAQPEKQRSASSTSQTANSGVKRISKAAKAAQGWRLIWARNLDFDSHQIPRSEGSELMLYLKPDGQKGFRIVAYDDVSGHYQTHASITPQDVVKVWLDKDGLIRLEGSRNQDGNQRIVDLEFSSTADFEEFRDNHVAALSGRGLPEPKEEKHMRLFFSKKLNKNNKVGTSNLVDDTRLVADGEVFTENQPKKRSVFEILQNRNPPSLTSAASAGTTQSSIRPARSTRASAPTHDIEDEEHGNSIEKYSEVTGLGKRWRDPLVFNEGRFRATVDFHDLLRLDEGEFLNDNLIDFYMIYCFKQNNVPQDKVFFFNTFFYSRLTENTGRASINYNAVKRWTSKIDIFNYDYVVVPINEDTHWYLAIICNIGNIKRKAIEEDFGDSSTQDVAAEATAVDDQALSKTAEKPTEPELGDTSNLPLSSRAPSVEQVDNNVNLFDEKSELDLIDREAGPGEEKQQASTHVSHVPEPAQQDTVQEPSTILSQTDGPKTVLSNLNTSSRKKPKRRSIAPKKDPNQPIIIVLDSLSQTRSSAVRALKDWVAAEGAERRSMEAVIRENGYYPKGDQIPTQSNFSDCGVYLMGYAERFFQDPDEFKTKLLLGEMTAEEDWPQLKPAEMRNNLRDILFGLATEQELTEPKKKRGKKAAGVSRAPPQPTVEPVKTGASPALPEVSKVTNPDEASKIDAAAHSVPGESLEDIPHKPTMPRLGSPFKLKPLTSKSVSNADLSDTLSKQDVSSSISPAKTATTTTGQQQTPGRRTHPEVRIPKHSPGSHLPLHDHEVGPEVAQTNGVQRQTKPASRSISPLKRARDSGEDDELRTLPKKKISVERKLASPPIAPPQEGHSDRPIEIVDSQESRPKATQSPRSVHRGSPANRKQHFKSPRAARTLSHAPSIEEISSFPLSTIQRRYVDPENCVDEKLVAKLNADDKQRQNLAPPQLGSRESLMGLDYAGEDAIEPMDVDSRGNDPMDVADDVVGETPSPLRGSPRTKRPWVKGDILPF</sequence>
<evidence type="ECO:0000313" key="9">
    <source>
        <dbReference type="Proteomes" id="UP000663193"/>
    </source>
</evidence>
<dbReference type="Proteomes" id="UP000663193">
    <property type="component" value="Chromosome 18"/>
</dbReference>
<feature type="domain" description="Ubiquitin-like protease family profile" evidence="7">
    <location>
        <begin position="680"/>
        <end position="995"/>
    </location>
</feature>
<name>A0A7U2FH56_PHANO</name>
<dbReference type="Pfam" id="PF02902">
    <property type="entry name" value="Peptidase_C48"/>
    <property type="match status" value="1"/>
</dbReference>
<feature type="region of interest" description="Disordered" evidence="6">
    <location>
        <begin position="614"/>
        <end position="651"/>
    </location>
</feature>
<dbReference type="GO" id="GO:0008234">
    <property type="term" value="F:cysteine-type peptidase activity"/>
    <property type="evidence" value="ECO:0007669"/>
    <property type="project" value="InterPro"/>
</dbReference>
<accession>A0A7U2FH56</accession>
<feature type="region of interest" description="Disordered" evidence="6">
    <location>
        <begin position="1040"/>
        <end position="1311"/>
    </location>
</feature>
<feature type="compositionally biased region" description="Polar residues" evidence="6">
    <location>
        <begin position="291"/>
        <end position="301"/>
    </location>
</feature>
<dbReference type="GO" id="GO:0019783">
    <property type="term" value="F:ubiquitin-like protein peptidase activity"/>
    <property type="evidence" value="ECO:0007669"/>
    <property type="project" value="UniProtKB-ARBA"/>
</dbReference>
<proteinExistence type="inferred from homology"/>
<comment type="similarity">
    <text evidence="1">Belongs to the peptidase C48 family.</text>
</comment>
<dbReference type="InterPro" id="IPR038765">
    <property type="entry name" value="Papain-like_cys_pep_sf"/>
</dbReference>
<feature type="compositionally biased region" description="Basic and acidic residues" evidence="6">
    <location>
        <begin position="78"/>
        <end position="88"/>
    </location>
</feature>
<dbReference type="PANTHER" id="PTHR46896:SF3">
    <property type="entry name" value="FI06413P-RELATED"/>
    <property type="match status" value="1"/>
</dbReference>
<feature type="compositionally biased region" description="Basic and acidic residues" evidence="6">
    <location>
        <begin position="308"/>
        <end position="318"/>
    </location>
</feature>
<gene>
    <name evidence="8" type="ORF">JI435_110550</name>
</gene>
<feature type="region of interest" description="Disordered" evidence="6">
    <location>
        <begin position="860"/>
        <end position="922"/>
    </location>
</feature>
<feature type="compositionally biased region" description="Polar residues" evidence="6">
    <location>
        <begin position="15"/>
        <end position="27"/>
    </location>
</feature>
<feature type="compositionally biased region" description="Polar residues" evidence="6">
    <location>
        <begin position="823"/>
        <end position="843"/>
    </location>
</feature>
<keyword evidence="9" id="KW-1185">Reference proteome</keyword>
<evidence type="ECO:0000256" key="3">
    <source>
        <dbReference type="ARBA" id="ARBA00022670"/>
    </source>
</evidence>
<feature type="region of interest" description="Disordered" evidence="6">
    <location>
        <begin position="1"/>
        <end position="328"/>
    </location>
</feature>
<evidence type="ECO:0000256" key="1">
    <source>
        <dbReference type="ARBA" id="ARBA00005234"/>
    </source>
</evidence>
<dbReference type="InterPro" id="IPR003653">
    <property type="entry name" value="Peptidase_C48_C"/>
</dbReference>
<evidence type="ECO:0000256" key="6">
    <source>
        <dbReference type="SAM" id="MobiDB-lite"/>
    </source>
</evidence>
<keyword evidence="4" id="KW-0833">Ubl conjugation pathway</keyword>
<feature type="compositionally biased region" description="Polar residues" evidence="6">
    <location>
        <begin position="419"/>
        <end position="429"/>
    </location>
</feature>
<dbReference type="SUPFAM" id="SSF54001">
    <property type="entry name" value="Cysteine proteinases"/>
    <property type="match status" value="1"/>
</dbReference>
<feature type="compositionally biased region" description="Polar residues" evidence="6">
    <location>
        <begin position="1125"/>
        <end position="1148"/>
    </location>
</feature>
<evidence type="ECO:0000256" key="2">
    <source>
        <dbReference type="ARBA" id="ARBA00022553"/>
    </source>
</evidence>
<feature type="compositionally biased region" description="Polar residues" evidence="6">
    <location>
        <begin position="68"/>
        <end position="77"/>
    </location>
</feature>
<dbReference type="EMBL" id="CP069040">
    <property type="protein sequence ID" value="QRD05143.1"/>
    <property type="molecule type" value="Genomic_DNA"/>
</dbReference>
<protein>
    <recommendedName>
        <fullName evidence="7">Ubiquitin-like protease family profile domain-containing protein</fullName>
    </recommendedName>
</protein>
<keyword evidence="5" id="KW-0378">Hydrolase</keyword>
<dbReference type="PANTHER" id="PTHR46896">
    <property type="entry name" value="SENTRIN-SPECIFIC PROTEASE"/>
    <property type="match status" value="1"/>
</dbReference>
<dbReference type="InterPro" id="IPR051947">
    <property type="entry name" value="Sentrin-specific_protease"/>
</dbReference>
<feature type="compositionally biased region" description="Polar residues" evidence="6">
    <location>
        <begin position="880"/>
        <end position="907"/>
    </location>
</feature>
<keyword evidence="2" id="KW-0597">Phosphoprotein</keyword>
<dbReference type="OrthoDB" id="442460at2759"/>
<feature type="compositionally biased region" description="Low complexity" evidence="6">
    <location>
        <begin position="616"/>
        <end position="629"/>
    </location>
</feature>
<evidence type="ECO:0000259" key="7">
    <source>
        <dbReference type="PROSITE" id="PS50600"/>
    </source>
</evidence>
<feature type="compositionally biased region" description="Polar residues" evidence="6">
    <location>
        <begin position="250"/>
        <end position="259"/>
    </location>
</feature>
<reference evidence="9" key="1">
    <citation type="journal article" date="2021" name="BMC Genomics">
        <title>Chromosome-level genome assembly and manually-curated proteome of model necrotroph Parastagonospora nodorum Sn15 reveals a genome-wide trove of candidate effector homologs, and redundancy of virulence-related functions within an accessory chromosome.</title>
        <authorList>
            <person name="Bertazzoni S."/>
            <person name="Jones D.A.B."/>
            <person name="Phan H.T."/>
            <person name="Tan K.-C."/>
            <person name="Hane J.K."/>
        </authorList>
    </citation>
    <scope>NUCLEOTIDE SEQUENCE [LARGE SCALE GENOMIC DNA]</scope>
    <source>
        <strain evidence="9">SN15 / ATCC MYA-4574 / FGSC 10173)</strain>
    </source>
</reference>
<feature type="compositionally biased region" description="Low complexity" evidence="6">
    <location>
        <begin position="38"/>
        <end position="59"/>
    </location>
</feature>
<feature type="compositionally biased region" description="Polar residues" evidence="6">
    <location>
        <begin position="1194"/>
        <end position="1210"/>
    </location>
</feature>
<feature type="compositionally biased region" description="Low complexity" evidence="6">
    <location>
        <begin position="1149"/>
        <end position="1164"/>
    </location>
</feature>
<organism evidence="8 9">
    <name type="scientific">Phaeosphaeria nodorum (strain SN15 / ATCC MYA-4574 / FGSC 10173)</name>
    <name type="common">Glume blotch fungus</name>
    <name type="synonym">Parastagonospora nodorum</name>
    <dbReference type="NCBI Taxonomy" id="321614"/>
    <lineage>
        <taxon>Eukaryota</taxon>
        <taxon>Fungi</taxon>
        <taxon>Dikarya</taxon>
        <taxon>Ascomycota</taxon>
        <taxon>Pezizomycotina</taxon>
        <taxon>Dothideomycetes</taxon>
        <taxon>Pleosporomycetidae</taxon>
        <taxon>Pleosporales</taxon>
        <taxon>Pleosporineae</taxon>
        <taxon>Phaeosphaeriaceae</taxon>
        <taxon>Parastagonospora</taxon>
    </lineage>
</organism>
<feature type="region of interest" description="Disordered" evidence="6">
    <location>
        <begin position="1334"/>
        <end position="1353"/>
    </location>
</feature>
<dbReference type="VEuPathDB" id="FungiDB:JI435_110550"/>
<evidence type="ECO:0000256" key="4">
    <source>
        <dbReference type="ARBA" id="ARBA00022786"/>
    </source>
</evidence>
<evidence type="ECO:0000256" key="5">
    <source>
        <dbReference type="ARBA" id="ARBA00022801"/>
    </source>
</evidence>
<dbReference type="PROSITE" id="PS50600">
    <property type="entry name" value="ULP_PROTEASE"/>
    <property type="match status" value="1"/>
</dbReference>
<feature type="region of interest" description="Disordered" evidence="6">
    <location>
        <begin position="803"/>
        <end position="843"/>
    </location>
</feature>